<reference evidence="12 13" key="1">
    <citation type="submission" date="2015-07" db="EMBL/GenBank/DDBJ databases">
        <title>Genome sequencing of Kibdelosporangium phytohabitans.</title>
        <authorList>
            <person name="Qin S."/>
            <person name="Xing K."/>
        </authorList>
    </citation>
    <scope>NUCLEOTIDE SEQUENCE [LARGE SCALE GENOMIC DNA]</scope>
    <source>
        <strain evidence="12 13">KLBMP1111</strain>
    </source>
</reference>
<keyword evidence="5" id="KW-0963">Cytoplasm</keyword>
<dbReference type="AlphaFoldDB" id="A0A0N9IJX5"/>
<evidence type="ECO:0000256" key="6">
    <source>
        <dbReference type="ARBA" id="ARBA00022603"/>
    </source>
</evidence>
<name>A0A0N9IJX5_9PSEU</name>
<dbReference type="PANTHER" id="PTHR11579:SF0">
    <property type="entry name" value="PROTEIN-L-ISOASPARTATE(D-ASPARTATE) O-METHYLTRANSFERASE"/>
    <property type="match status" value="1"/>
</dbReference>
<dbReference type="Gene3D" id="3.40.50.150">
    <property type="entry name" value="Vaccinia Virus protein VP39"/>
    <property type="match status" value="1"/>
</dbReference>
<comment type="subcellular location">
    <subcellularLocation>
        <location evidence="1">Cytoplasm</location>
    </subcellularLocation>
</comment>
<dbReference type="InterPro" id="IPR029063">
    <property type="entry name" value="SAM-dependent_MTases_sf"/>
</dbReference>
<dbReference type="STRING" id="860235.AOZ06_40735"/>
<keyword evidence="6 12" id="KW-0489">Methyltransferase</keyword>
<dbReference type="GO" id="GO:0032259">
    <property type="term" value="P:methylation"/>
    <property type="evidence" value="ECO:0007669"/>
    <property type="project" value="UniProtKB-KW"/>
</dbReference>
<evidence type="ECO:0000256" key="11">
    <source>
        <dbReference type="ARBA" id="ARBA00031350"/>
    </source>
</evidence>
<dbReference type="PANTHER" id="PTHR11579">
    <property type="entry name" value="PROTEIN-L-ISOASPARTATE O-METHYLTRANSFERASE"/>
    <property type="match status" value="1"/>
</dbReference>
<dbReference type="InterPro" id="IPR000682">
    <property type="entry name" value="PCMT"/>
</dbReference>
<dbReference type="CDD" id="cd02440">
    <property type="entry name" value="AdoMet_MTases"/>
    <property type="match status" value="1"/>
</dbReference>
<dbReference type="SUPFAM" id="SSF53335">
    <property type="entry name" value="S-adenosyl-L-methionine-dependent methyltransferases"/>
    <property type="match status" value="1"/>
</dbReference>
<evidence type="ECO:0000256" key="9">
    <source>
        <dbReference type="ARBA" id="ARBA00030757"/>
    </source>
</evidence>
<protein>
    <recommendedName>
        <fullName evidence="4">Protein-L-isoaspartate O-methyltransferase</fullName>
        <ecNumber evidence="3">2.1.1.77</ecNumber>
    </recommendedName>
    <alternativeName>
        <fullName evidence="11">L-isoaspartyl protein carboxyl methyltransferase</fullName>
    </alternativeName>
    <alternativeName>
        <fullName evidence="9">Protein L-isoaspartyl methyltransferase</fullName>
    </alternativeName>
    <alternativeName>
        <fullName evidence="10">Protein-beta-aspartate methyltransferase</fullName>
    </alternativeName>
</protein>
<organism evidence="12 13">
    <name type="scientific">Kibdelosporangium phytohabitans</name>
    <dbReference type="NCBI Taxonomy" id="860235"/>
    <lineage>
        <taxon>Bacteria</taxon>
        <taxon>Bacillati</taxon>
        <taxon>Actinomycetota</taxon>
        <taxon>Actinomycetes</taxon>
        <taxon>Pseudonocardiales</taxon>
        <taxon>Pseudonocardiaceae</taxon>
        <taxon>Kibdelosporangium</taxon>
    </lineage>
</organism>
<keyword evidence="8" id="KW-0949">S-adenosyl-L-methionine</keyword>
<dbReference type="InterPro" id="IPR027573">
    <property type="entry name" value="Methyltran_FxLD"/>
</dbReference>
<evidence type="ECO:0000256" key="10">
    <source>
        <dbReference type="ARBA" id="ARBA00031323"/>
    </source>
</evidence>
<evidence type="ECO:0000256" key="1">
    <source>
        <dbReference type="ARBA" id="ARBA00004496"/>
    </source>
</evidence>
<gene>
    <name evidence="12" type="ORF">AOZ06_40735</name>
</gene>
<evidence type="ECO:0000313" key="12">
    <source>
        <dbReference type="EMBL" id="ALG15442.1"/>
    </source>
</evidence>
<evidence type="ECO:0000256" key="7">
    <source>
        <dbReference type="ARBA" id="ARBA00022679"/>
    </source>
</evidence>
<proteinExistence type="inferred from homology"/>
<accession>A0A0N9IJX5</accession>
<evidence type="ECO:0000313" key="13">
    <source>
        <dbReference type="Proteomes" id="UP000063699"/>
    </source>
</evidence>
<evidence type="ECO:0000256" key="8">
    <source>
        <dbReference type="ARBA" id="ARBA00022691"/>
    </source>
</evidence>
<evidence type="ECO:0000256" key="5">
    <source>
        <dbReference type="ARBA" id="ARBA00022490"/>
    </source>
</evidence>
<evidence type="ECO:0000256" key="4">
    <source>
        <dbReference type="ARBA" id="ARBA00013346"/>
    </source>
</evidence>
<sequence length="394" mass="42732">MVEDMRSHGDFHADQVGHAFATVPREGFAPGAPLEQVYNRDDVVITKRDENGLALSSVSAPRIQALMLEQADIRPGMRVLEIGSGGYNAALIVELVGPDGEVTTVDIDQFVVDRAKEYLTETGYPQVRVLQVDAEGGVPEHAPFDRIIVTVGAWDVPPAWTDQLAEDGLLVVPLRLRGLTRSFAFAREENRLVAANYQLCGFVPMQGAGANAEQLVLLHGEDVGLRVDDDQPVDAEGLRAALTTPRVEHSSGVEVGGFEPFDDLDLWLATALDDFGLLVAKPAAIEAGLVERSARMGAKTALAGGSFAYRASQATSEDRTAFEFVVYGHGPDADRIAGEYVELIREWDRAHRRGPGARVEIFPAATPDAEIPEGRLIEKKHTRVLISWPHPTSS</sequence>
<dbReference type="GO" id="GO:0004719">
    <property type="term" value="F:protein-L-isoaspartate (D-aspartate) O-methyltransferase activity"/>
    <property type="evidence" value="ECO:0007669"/>
    <property type="project" value="UniProtKB-EC"/>
</dbReference>
<dbReference type="Pfam" id="PF01135">
    <property type="entry name" value="PCMT"/>
    <property type="match status" value="1"/>
</dbReference>
<dbReference type="KEGG" id="kphy:AOZ06_40735"/>
<comment type="similarity">
    <text evidence="2">Belongs to the methyltransferase superfamily. L-isoaspartyl/D-aspartyl protein methyltransferase family.</text>
</comment>
<evidence type="ECO:0000256" key="2">
    <source>
        <dbReference type="ARBA" id="ARBA00005369"/>
    </source>
</evidence>
<dbReference type="EMBL" id="CP012752">
    <property type="protein sequence ID" value="ALG15442.1"/>
    <property type="molecule type" value="Genomic_DNA"/>
</dbReference>
<dbReference type="GO" id="GO:0005737">
    <property type="term" value="C:cytoplasm"/>
    <property type="evidence" value="ECO:0007669"/>
    <property type="project" value="UniProtKB-SubCell"/>
</dbReference>
<dbReference type="NCBIfam" id="TIGR04364">
    <property type="entry name" value="methyltran_FxLD"/>
    <property type="match status" value="1"/>
</dbReference>
<keyword evidence="13" id="KW-1185">Reference proteome</keyword>
<dbReference type="Proteomes" id="UP000063699">
    <property type="component" value="Chromosome"/>
</dbReference>
<dbReference type="EC" id="2.1.1.77" evidence="3"/>
<keyword evidence="7 12" id="KW-0808">Transferase</keyword>
<evidence type="ECO:0000256" key="3">
    <source>
        <dbReference type="ARBA" id="ARBA00011890"/>
    </source>
</evidence>